<dbReference type="AlphaFoldDB" id="A0AB34XLG3"/>
<evidence type="ECO:0000313" key="1">
    <source>
        <dbReference type="EMBL" id="KXV08273.1"/>
    </source>
</evidence>
<sequence>MMVNFHNLLAKFGADDARSIAYYLTRYFKGALSLELGGKDIFKDIVVDFFDDEADQRIRGITLEVIANVEQEIGAPASELDEEAVYRILSAIADFEDSITEEPSATHAAEAMRFLNKNKSIN</sequence>
<reference evidence="1 2" key="1">
    <citation type="submission" date="2015-06" db="EMBL/GenBank/DDBJ databases">
        <title>Improved classification and identification of acetic acid bacteria using matrix-assisted laser desorption/ionization time-of-flight mass spectrometry; Gluconobacter nephelii and Gluconobacter uchimurae are later heterotypic synonyms of Gluconobacter japonicus and Gluconobacter oxydans, respectively.</title>
        <authorList>
            <person name="Li L."/>
            <person name="Cleenwerck I."/>
            <person name="De Vuyst L."/>
            <person name="Vandamme P."/>
        </authorList>
    </citation>
    <scope>NUCLEOTIDE SEQUENCE [LARGE SCALE GENOMIC DNA]</scope>
    <source>
        <strain evidence="1 2">LMG 1386</strain>
    </source>
</reference>
<dbReference type="EMBL" id="LHZD01000019">
    <property type="protein sequence ID" value="KXV08273.1"/>
    <property type="molecule type" value="Genomic_DNA"/>
</dbReference>
<dbReference type="Proteomes" id="UP000075394">
    <property type="component" value="Unassembled WGS sequence"/>
</dbReference>
<comment type="caution">
    <text evidence="1">The sequence shown here is derived from an EMBL/GenBank/DDBJ whole genome shotgun (WGS) entry which is preliminary data.</text>
</comment>
<proteinExistence type="predicted"/>
<accession>A0AB34XLG3</accession>
<gene>
    <name evidence="1" type="ORF">AD931_07245</name>
</gene>
<protein>
    <submittedName>
        <fullName evidence="1">Uncharacterized protein</fullName>
    </submittedName>
</protein>
<name>A0AB34XLG3_GLUOY</name>
<organism evidence="1 2">
    <name type="scientific">Gluconobacter oxydans</name>
    <name type="common">Gluconobacter suboxydans</name>
    <dbReference type="NCBI Taxonomy" id="442"/>
    <lineage>
        <taxon>Bacteria</taxon>
        <taxon>Pseudomonadati</taxon>
        <taxon>Pseudomonadota</taxon>
        <taxon>Alphaproteobacteria</taxon>
        <taxon>Acetobacterales</taxon>
        <taxon>Acetobacteraceae</taxon>
        <taxon>Gluconobacter</taxon>
    </lineage>
</organism>
<evidence type="ECO:0000313" key="2">
    <source>
        <dbReference type="Proteomes" id="UP000075394"/>
    </source>
</evidence>